<dbReference type="EMBL" id="JBHSGO010000006">
    <property type="protein sequence ID" value="MFC4665171.1"/>
    <property type="molecule type" value="Genomic_DNA"/>
</dbReference>
<dbReference type="Pfam" id="PF03929">
    <property type="entry name" value="PepSY_TM"/>
    <property type="match status" value="1"/>
</dbReference>
<evidence type="ECO:0000256" key="1">
    <source>
        <dbReference type="SAM" id="Phobius"/>
    </source>
</evidence>
<dbReference type="RefSeq" id="WP_380077065.1">
    <property type="nucleotide sequence ID" value="NZ_JBHSGO010000006.1"/>
</dbReference>
<dbReference type="PANTHER" id="PTHR34219">
    <property type="entry name" value="IRON-REGULATED INNER MEMBRANE PROTEIN-RELATED"/>
    <property type="match status" value="1"/>
</dbReference>
<feature type="transmembrane region" description="Helical" evidence="1">
    <location>
        <begin position="334"/>
        <end position="354"/>
    </location>
</feature>
<keyword evidence="3" id="KW-1185">Reference proteome</keyword>
<comment type="caution">
    <text evidence="2">The sequence shown here is derived from an EMBL/GenBank/DDBJ whole genome shotgun (WGS) entry which is preliminary data.</text>
</comment>
<organism evidence="2 3">
    <name type="scientific">Falsiporphyromonas endometrii</name>
    <dbReference type="NCBI Taxonomy" id="1387297"/>
    <lineage>
        <taxon>Bacteria</taxon>
        <taxon>Pseudomonadati</taxon>
        <taxon>Bacteroidota</taxon>
        <taxon>Bacteroidia</taxon>
        <taxon>Bacteroidales</taxon>
        <taxon>Porphyromonadaceae</taxon>
        <taxon>Falsiporphyromonas</taxon>
    </lineage>
</organism>
<dbReference type="InterPro" id="IPR005625">
    <property type="entry name" value="PepSY-ass_TM"/>
</dbReference>
<name>A0ABV9K5E0_9PORP</name>
<dbReference type="Proteomes" id="UP001596020">
    <property type="component" value="Unassembled WGS sequence"/>
</dbReference>
<evidence type="ECO:0000313" key="2">
    <source>
        <dbReference type="EMBL" id="MFC4665171.1"/>
    </source>
</evidence>
<feature type="transmembrane region" description="Helical" evidence="1">
    <location>
        <begin position="145"/>
        <end position="166"/>
    </location>
</feature>
<feature type="transmembrane region" description="Helical" evidence="1">
    <location>
        <begin position="187"/>
        <end position="209"/>
    </location>
</feature>
<sequence length="364" mass="41609">MRPIYLKLHLWLSIPLGIVFILSCLSGILLIFEPQLTELAHPDVYKVEQRGNSILNPQSIVEKVKPNLPDSLKIVWVELPATSNSPALIGFKNFRSKKLSVDPVTGEIKGWVERTPFFKKVKALHCALLLKSNGRAKERTPGQRIIGYATLGTLIVLITGIIAWVPKNKRAWRKRFKISKKNLLYDLHLVAGFYASIVLLIVCISGLTWSFDWFRTVVYGACGVRYESKPTGGMHTPSTKMTPISKEELDLWNKEWSQAKSIYPSSLSIRLLKGEAQVYLNNRNYPTKMDRILFRGDGSVDKIVRAEEQPKLKKMKALFYSLHVGNFWGMWSKILYAIALLMGVFLTLTGYYLWLRRLKRKAVR</sequence>
<accession>A0ABV9K5E0</accession>
<proteinExistence type="predicted"/>
<reference evidence="3" key="1">
    <citation type="journal article" date="2019" name="Int. J. Syst. Evol. Microbiol.">
        <title>The Global Catalogue of Microorganisms (GCM) 10K type strain sequencing project: providing services to taxonomists for standard genome sequencing and annotation.</title>
        <authorList>
            <consortium name="The Broad Institute Genomics Platform"/>
            <consortium name="The Broad Institute Genome Sequencing Center for Infectious Disease"/>
            <person name="Wu L."/>
            <person name="Ma J."/>
        </authorList>
    </citation>
    <scope>NUCLEOTIDE SEQUENCE [LARGE SCALE GENOMIC DNA]</scope>
    <source>
        <strain evidence="3">CGMCC 4.7357</strain>
    </source>
</reference>
<keyword evidence="1" id="KW-0812">Transmembrane</keyword>
<keyword evidence="1" id="KW-1133">Transmembrane helix</keyword>
<dbReference type="PANTHER" id="PTHR34219:SF3">
    <property type="entry name" value="BLL7967 PROTEIN"/>
    <property type="match status" value="1"/>
</dbReference>
<feature type="transmembrane region" description="Helical" evidence="1">
    <location>
        <begin position="12"/>
        <end position="32"/>
    </location>
</feature>
<keyword evidence="1" id="KW-0472">Membrane</keyword>
<protein>
    <submittedName>
        <fullName evidence="2">PepSY-associated TM helix domain-containing protein</fullName>
    </submittedName>
</protein>
<dbReference type="PROSITE" id="PS51257">
    <property type="entry name" value="PROKAR_LIPOPROTEIN"/>
    <property type="match status" value="1"/>
</dbReference>
<gene>
    <name evidence="2" type="ORF">ACFO3G_00790</name>
</gene>
<evidence type="ECO:0000313" key="3">
    <source>
        <dbReference type="Proteomes" id="UP001596020"/>
    </source>
</evidence>